<protein>
    <submittedName>
        <fullName evidence="2">Hydrolase 1, exosortase A system-associated</fullName>
    </submittedName>
</protein>
<dbReference type="NCBIfam" id="TIGR03100">
    <property type="entry name" value="hydr1_PEP"/>
    <property type="match status" value="1"/>
</dbReference>
<keyword evidence="2" id="KW-0378">Hydrolase</keyword>
<reference evidence="2 3" key="1">
    <citation type="submission" date="2016-05" db="EMBL/GenBank/DDBJ databases">
        <title>Complete genome sequence of Novosphingobium guangzhouense SA925(T).</title>
        <authorList>
            <person name="Sha S."/>
        </authorList>
    </citation>
    <scope>NUCLEOTIDE SEQUENCE [LARGE SCALE GENOMIC DNA]</scope>
    <source>
        <strain evidence="2 3">SA925</strain>
    </source>
</reference>
<accession>A0A2K2G1Y5</accession>
<sequence length="258" mass="27334">MTRRHLTFNCAGDQIFATLDDAPGAAALLIVSGGNEIRAGAWNGQALLAARIADAGFPVLRFDRRGIGDSAGANLGFRGSAPDIAAALRALRNELPQVQRIVGFGNCDAAAALMLSRGTGFDALVLSNPWTLDGADDAPSSAVIRDHYRRRLANPAAIRRLLSGKVSLTKLARSAMSALAPSPSAPSGLAGELSEAISGFGGPIRFVTAGRDRTGIAFLSLWNKGDTRIRTFPDATHSYVEPQAQDWLIERVLEMLRN</sequence>
<dbReference type="AlphaFoldDB" id="A0A2K2G1Y5"/>
<dbReference type="Proteomes" id="UP000236327">
    <property type="component" value="Unassembled WGS sequence"/>
</dbReference>
<dbReference type="RefSeq" id="WP_103095711.1">
    <property type="nucleotide sequence ID" value="NZ_LYMM01000029.1"/>
</dbReference>
<dbReference type="SUPFAM" id="SSF53474">
    <property type="entry name" value="alpha/beta-Hydrolases"/>
    <property type="match status" value="1"/>
</dbReference>
<evidence type="ECO:0000313" key="2">
    <source>
        <dbReference type="EMBL" id="PNU05047.1"/>
    </source>
</evidence>
<organism evidence="2 3">
    <name type="scientific">Novosphingobium guangzhouense</name>
    <dbReference type="NCBI Taxonomy" id="1850347"/>
    <lineage>
        <taxon>Bacteria</taxon>
        <taxon>Pseudomonadati</taxon>
        <taxon>Pseudomonadota</taxon>
        <taxon>Alphaproteobacteria</taxon>
        <taxon>Sphingomonadales</taxon>
        <taxon>Sphingomonadaceae</taxon>
        <taxon>Novosphingobium</taxon>
    </lineage>
</organism>
<proteinExistence type="predicted"/>
<gene>
    <name evidence="2" type="ORF">A8V01_04230</name>
</gene>
<dbReference type="InterPro" id="IPR000073">
    <property type="entry name" value="AB_hydrolase_1"/>
</dbReference>
<dbReference type="InterPro" id="IPR029058">
    <property type="entry name" value="AB_hydrolase_fold"/>
</dbReference>
<name>A0A2K2G1Y5_9SPHN</name>
<dbReference type="GO" id="GO:0016787">
    <property type="term" value="F:hydrolase activity"/>
    <property type="evidence" value="ECO:0007669"/>
    <property type="project" value="UniProtKB-KW"/>
</dbReference>
<dbReference type="Gene3D" id="3.40.50.1820">
    <property type="entry name" value="alpha/beta hydrolase"/>
    <property type="match status" value="1"/>
</dbReference>
<dbReference type="EMBL" id="LYMM01000029">
    <property type="protein sequence ID" value="PNU05047.1"/>
    <property type="molecule type" value="Genomic_DNA"/>
</dbReference>
<feature type="domain" description="AB hydrolase-1" evidence="1">
    <location>
        <begin position="30"/>
        <end position="248"/>
    </location>
</feature>
<evidence type="ECO:0000259" key="1">
    <source>
        <dbReference type="Pfam" id="PF12697"/>
    </source>
</evidence>
<dbReference type="Pfam" id="PF12697">
    <property type="entry name" value="Abhydrolase_6"/>
    <property type="match status" value="1"/>
</dbReference>
<evidence type="ECO:0000313" key="3">
    <source>
        <dbReference type="Proteomes" id="UP000236327"/>
    </source>
</evidence>
<keyword evidence="3" id="KW-1185">Reference proteome</keyword>
<dbReference type="InterPro" id="IPR017531">
    <property type="entry name" value="Hydrolase-1_PEP"/>
</dbReference>
<dbReference type="OrthoDB" id="249225at2"/>
<comment type="caution">
    <text evidence="2">The sequence shown here is derived from an EMBL/GenBank/DDBJ whole genome shotgun (WGS) entry which is preliminary data.</text>
</comment>